<name>A0AAN6N421_9PEZI</name>
<feature type="region of interest" description="Disordered" evidence="1">
    <location>
        <begin position="412"/>
        <end position="644"/>
    </location>
</feature>
<evidence type="ECO:0000313" key="3">
    <source>
        <dbReference type="Proteomes" id="UP001303473"/>
    </source>
</evidence>
<dbReference type="AlphaFoldDB" id="A0AAN6N421"/>
<feature type="compositionally biased region" description="Basic and acidic residues" evidence="1">
    <location>
        <begin position="586"/>
        <end position="599"/>
    </location>
</feature>
<feature type="region of interest" description="Disordered" evidence="1">
    <location>
        <begin position="277"/>
        <end position="352"/>
    </location>
</feature>
<gene>
    <name evidence="2" type="ORF">QBC46DRAFT_264623</name>
</gene>
<protein>
    <submittedName>
        <fullName evidence="2">Uncharacterized protein</fullName>
    </submittedName>
</protein>
<accession>A0AAN6N421</accession>
<sequence length="644" mass="69900">MYNANQQRVINNGFASPTQEHAAVNPKFSDDCARLTFAIQQSLPESVRRIVRDFWEKTLMGSEFHQAFVLNAAIHHALPPMTRRAVRDFGRKMVLDSKQELIQHFSSADIDDVADHILNEASNSFLDRCLEKRLLTIEARPLINALAKAERLGYEPGDMHMLDNDKERVIPQEAYPGAALAANGVPHVAPHVAPHAAPHAVPPGYPTAPQLQCMRCYRTFAYPSAYEYHMQENVCSKPPPTNKGFEYSCQHCGEGCISWPELQFHYNRKFCGDFTPKVPDPPPQARGPGRPPRNPLPPQTSQVAILPSTQPPPTNGHKHVSVQTPTAPVAQPPPPPSSTASPSGTDPYAHLSPSQLSAMNEELKAAEVKYAPRFAEAEAIADENERRAKIEGLRNSFGTKQSMIRKKYGVRLRERRTKAEIQAERERLGLKRAEREKARGGVDDHDSSPAASRATPGRPAGSGSGWTAANLSSAGRTPSVWEAHDAKRRRLEGSEGSRGVEHIRSGDGLDETPTRKTLSVLQMGGGLSGSPATAATQDPTRPAPPPRPRSAPLSSGTSPPPSIETLRKGLGNKPGGGEASPTPSSARDREDVSMEDAPRHGTGTTDKPSPLSVDSDDGSDDDDDDDIPSTLPPHVRQSLSGTFS</sequence>
<feature type="compositionally biased region" description="Pro residues" evidence="1">
    <location>
        <begin position="278"/>
        <end position="298"/>
    </location>
</feature>
<proteinExistence type="predicted"/>
<feature type="compositionally biased region" description="Basic and acidic residues" evidence="1">
    <location>
        <begin position="417"/>
        <end position="447"/>
    </location>
</feature>
<feature type="compositionally biased region" description="Polar residues" evidence="1">
    <location>
        <begin position="465"/>
        <end position="476"/>
    </location>
</feature>
<dbReference type="EMBL" id="MU853822">
    <property type="protein sequence ID" value="KAK3938797.1"/>
    <property type="molecule type" value="Genomic_DNA"/>
</dbReference>
<feature type="compositionally biased region" description="Low complexity" evidence="1">
    <location>
        <begin position="531"/>
        <end position="540"/>
    </location>
</feature>
<reference evidence="3" key="1">
    <citation type="journal article" date="2023" name="Mol. Phylogenet. Evol.">
        <title>Genome-scale phylogeny and comparative genomics of the fungal order Sordariales.</title>
        <authorList>
            <person name="Hensen N."/>
            <person name="Bonometti L."/>
            <person name="Westerberg I."/>
            <person name="Brannstrom I.O."/>
            <person name="Guillou S."/>
            <person name="Cros-Aarteil S."/>
            <person name="Calhoun S."/>
            <person name="Haridas S."/>
            <person name="Kuo A."/>
            <person name="Mondo S."/>
            <person name="Pangilinan J."/>
            <person name="Riley R."/>
            <person name="LaButti K."/>
            <person name="Andreopoulos B."/>
            <person name="Lipzen A."/>
            <person name="Chen C."/>
            <person name="Yan M."/>
            <person name="Daum C."/>
            <person name="Ng V."/>
            <person name="Clum A."/>
            <person name="Steindorff A."/>
            <person name="Ohm R.A."/>
            <person name="Martin F."/>
            <person name="Silar P."/>
            <person name="Natvig D.O."/>
            <person name="Lalanne C."/>
            <person name="Gautier V."/>
            <person name="Ament-Velasquez S.L."/>
            <person name="Kruys A."/>
            <person name="Hutchinson M.I."/>
            <person name="Powell A.J."/>
            <person name="Barry K."/>
            <person name="Miller A.N."/>
            <person name="Grigoriev I.V."/>
            <person name="Debuchy R."/>
            <person name="Gladieux P."/>
            <person name="Hiltunen Thoren M."/>
            <person name="Johannesson H."/>
        </authorList>
    </citation>
    <scope>NUCLEOTIDE SEQUENCE [LARGE SCALE GENOMIC DNA]</scope>
    <source>
        <strain evidence="3">CBS 340.73</strain>
    </source>
</reference>
<comment type="caution">
    <text evidence="2">The sequence shown here is derived from an EMBL/GenBank/DDBJ whole genome shotgun (WGS) entry which is preliminary data.</text>
</comment>
<organism evidence="2 3">
    <name type="scientific">Diplogelasinospora grovesii</name>
    <dbReference type="NCBI Taxonomy" id="303347"/>
    <lineage>
        <taxon>Eukaryota</taxon>
        <taxon>Fungi</taxon>
        <taxon>Dikarya</taxon>
        <taxon>Ascomycota</taxon>
        <taxon>Pezizomycotina</taxon>
        <taxon>Sordariomycetes</taxon>
        <taxon>Sordariomycetidae</taxon>
        <taxon>Sordariales</taxon>
        <taxon>Diplogelasinosporaceae</taxon>
        <taxon>Diplogelasinospora</taxon>
    </lineage>
</organism>
<evidence type="ECO:0000313" key="2">
    <source>
        <dbReference type="EMBL" id="KAK3938797.1"/>
    </source>
</evidence>
<keyword evidence="3" id="KW-1185">Reference proteome</keyword>
<feature type="compositionally biased region" description="Basic and acidic residues" evidence="1">
    <location>
        <begin position="491"/>
        <end position="507"/>
    </location>
</feature>
<evidence type="ECO:0000256" key="1">
    <source>
        <dbReference type="SAM" id="MobiDB-lite"/>
    </source>
</evidence>
<dbReference type="Proteomes" id="UP001303473">
    <property type="component" value="Unassembled WGS sequence"/>
</dbReference>
<feature type="compositionally biased region" description="Acidic residues" evidence="1">
    <location>
        <begin position="614"/>
        <end position="627"/>
    </location>
</feature>